<keyword evidence="4" id="KW-1185">Reference proteome</keyword>
<organism evidence="3 4">
    <name type="scientific">Roseibium porphyridii</name>
    <dbReference type="NCBI Taxonomy" id="2866279"/>
    <lineage>
        <taxon>Bacteria</taxon>
        <taxon>Pseudomonadati</taxon>
        <taxon>Pseudomonadota</taxon>
        <taxon>Alphaproteobacteria</taxon>
        <taxon>Hyphomicrobiales</taxon>
        <taxon>Stappiaceae</taxon>
        <taxon>Roseibium</taxon>
    </lineage>
</organism>
<feature type="region of interest" description="Disordered" evidence="1">
    <location>
        <begin position="166"/>
        <end position="197"/>
    </location>
</feature>
<evidence type="ECO:0000256" key="1">
    <source>
        <dbReference type="SAM" id="MobiDB-lite"/>
    </source>
</evidence>
<proteinExistence type="predicted"/>
<evidence type="ECO:0000313" key="3">
    <source>
        <dbReference type="EMBL" id="WFE90361.1"/>
    </source>
</evidence>
<protein>
    <submittedName>
        <fullName evidence="3">Autotransporter domain-containing protein</fullName>
    </submittedName>
</protein>
<name>A0ABY8F4S4_9HYPH</name>
<gene>
    <name evidence="3" type="ORF">K1718_03140</name>
</gene>
<evidence type="ECO:0000313" key="4">
    <source>
        <dbReference type="Proteomes" id="UP001209803"/>
    </source>
</evidence>
<evidence type="ECO:0000259" key="2">
    <source>
        <dbReference type="PROSITE" id="PS51208"/>
    </source>
</evidence>
<dbReference type="EMBL" id="CP120863">
    <property type="protein sequence ID" value="WFE90361.1"/>
    <property type="molecule type" value="Genomic_DNA"/>
</dbReference>
<accession>A0ABY8F4S4</accession>
<dbReference type="InterPro" id="IPR005546">
    <property type="entry name" value="Autotransporte_beta"/>
</dbReference>
<feature type="compositionally biased region" description="Polar residues" evidence="1">
    <location>
        <begin position="166"/>
        <end position="175"/>
    </location>
</feature>
<dbReference type="PROSITE" id="PS51208">
    <property type="entry name" value="AUTOTRANSPORTER"/>
    <property type="match status" value="1"/>
</dbReference>
<dbReference type="Proteomes" id="UP001209803">
    <property type="component" value="Chromosome"/>
</dbReference>
<dbReference type="Gene3D" id="2.40.128.130">
    <property type="entry name" value="Autotransporter beta-domain"/>
    <property type="match status" value="1"/>
</dbReference>
<feature type="domain" description="Autotransporter" evidence="2">
    <location>
        <begin position="639"/>
        <end position="918"/>
    </location>
</feature>
<reference evidence="3 4" key="1">
    <citation type="submission" date="2023-03" db="EMBL/GenBank/DDBJ databases">
        <title>Roseibium porphyridii sp. nov. and Roseibium rhodosorbium sp. nov. isolated from marine algae, Porphyridium cruentum and Rhodosorus marinus, respectively.</title>
        <authorList>
            <person name="Lee M.W."/>
            <person name="Choi B.J."/>
            <person name="Lee J.K."/>
            <person name="Choi D.G."/>
            <person name="Baek J.H."/>
            <person name="Bayburt H."/>
            <person name="Kim J.M."/>
            <person name="Han D.M."/>
            <person name="Kim K.H."/>
            <person name="Jeon C.O."/>
        </authorList>
    </citation>
    <scope>NUCLEOTIDE SEQUENCE [LARGE SCALE GENOMIC DNA]</scope>
    <source>
        <strain evidence="3 4">KMA01</strain>
    </source>
</reference>
<dbReference type="Pfam" id="PF03797">
    <property type="entry name" value="Autotransporter"/>
    <property type="match status" value="1"/>
</dbReference>
<dbReference type="SUPFAM" id="SSF103515">
    <property type="entry name" value="Autotransporter"/>
    <property type="match status" value="1"/>
</dbReference>
<dbReference type="InterPro" id="IPR036709">
    <property type="entry name" value="Autotransporte_beta_dom_sf"/>
</dbReference>
<sequence>MMRRPMKSTCNGPTFSRNLLLATATFSLALVGEPKTVLSQTVVPPSSGPCTVSGTSATCTGDVSSGIDANSPLTSLTVENVTQDIAPASGVDGIEFESSVAQDITINSDTGSFSITATGGANGIDARLGTFSARVDGDISVTSNGNVTGDRDGINTDHFGEGTLSVTSTGNITAGSGNGIDASHEGEGDTTVTSKGNIDADNDGINAFNRNSGSVFVTSTGNITARTDIGIDATAGSGEQATVTSTGNITAEDEGIEASARLNVTVNSTGNIVSSTEDGIEAETSQLVGTTGTTSVTSVGNITAEEDGITAEAERGTVVVNSTGDIAASTGHGVQSIIGSSGSSTVNLNSGTVQGGTGSGSGVSLESVSGVSSTLNNAATLSAQSGLAVSGQDGDDTVNNTGTITGNVTLGAGTNSFNNQSGGTFNSGSTVTLGSGNTLTNAGNLSPGGESTVGTTTITGNLIQTSAGTMTITVDTTAGSADRLNVSGTATLDGSISPHVINQSRDAVSVTILSATGGTTNSGASLAEVSPAFQAGLSFPNANDVVLTTSIDFSAGAGNENQRSIGNRLNAAFDAGQGGLQPILNALLNNVSSTGAYEDALDQLSAEVFLSTQTASLFAANNFSNLLFSCDVAGEGLSAINQGQCVWVQPRGRFTRQDNDGQSIGYDENAGGIAGGAQVSFAPNWFAGVGLGYESASLNTDSNADSTSNRFSAGVSVKYQNGPLLLSTAISGGIDDYDTDRTVNFGGLNLVATSGHRVSHVAGKIRAAYLFEHGTWFAKPQLDIGFTYLHRGSVTERGGGAANLSVSGSSDTYYSITPSVELGNEINLSEGGVLRPFVRAGVSFYPDDDSSLSADFLNAPAGVGSFTNSSDFGNVFADVSVGATALFENGAALKLSYEGALSSDTQQHGFLLKGSLAF</sequence>
<dbReference type="SMART" id="SM00869">
    <property type="entry name" value="Autotransporter"/>
    <property type="match status" value="1"/>
</dbReference>